<keyword evidence="2" id="KW-0813">Transport</keyword>
<dbReference type="Pfam" id="PF03177">
    <property type="entry name" value="Nucleoporin_C"/>
    <property type="match status" value="1"/>
</dbReference>
<evidence type="ECO:0000256" key="1">
    <source>
        <dbReference type="ARBA" id="ARBA00004123"/>
    </source>
</evidence>
<comment type="caution">
    <text evidence="5">The sequence shown here is derived from an EMBL/GenBank/DDBJ whole genome shotgun (WGS) entry which is preliminary data.</text>
</comment>
<sequence>QLLLEGRGIDNGLAAFFTNYGRVESCAMCIALLCSHPTILTATGSQQMARAQSVSDQVATTAERLLLEWGGKRTVKEAQVNDRFASANRMGSELGRPVSQTSAGQYTYRHSGLCLYFARLLRPIWKRKVIKVVNAPRGLVDSEVSDPVLTSVQKDLFALRAYLLANIEFFTPRILVPSNPPGENEQIEIENANAETKSLKALLLLLTQCIEGIAFVLFLVDSKMSETVSNISAESQQAFMAITYETLLTTSKGHDLCRELVTAVINKQMGHHMTVDAVSDTLQRICGSFCSPGDVIFYKATEHLRLAQTLQDAADIEDHARESLRLFKKVPFLLVDETNGASKLKGICQEYMTIKFYPGAAELALSCAQEVDPSNKATGYVKDGKNPKDPRAEQYAKRFICYDNVIVVLKELGIDSSQGQPSNFALQTLGLALEFDDALFHTFLYDWLLSRGRTDYLLEINTPYIVEYLKQCTLLDTTKDLLWRYYIKVDDFGHAAQELGRIAESSRYNLEFVSRLEYLSLAVSNAKSCPAGSDPKSDSGRLLNDLEEKLEVGNIQLDIIQTLQSMLDENKRLAGIITLDERSRQEARQKAHELESMLKSCKSQLLDINSLYHTFVEPLQLFESMLAIYHASDVDDEYHVRSAWEGFIARVFVKALEADRPPLTDVEVRVKDLGRRFYPSAKVVPISVMVQILERYPYLKQTVGYSVSPGWAVRILRDIGFPYDALFDSFHALVETKKNEWIGPRATLVLIQDIECLLRVWLVESLGAGIIAELNEELCITEDEWTTYGGSWAGFGGQSGFGASTLGMNGTGSLDRFRTRKVEDAIQMYIRVLESASWTPAPISSAFDENMGGSEHELRARSVMLVQRLKAIQSRIQHLH</sequence>
<evidence type="ECO:0000313" key="5">
    <source>
        <dbReference type="EMBL" id="KAF9579638.1"/>
    </source>
</evidence>
<dbReference type="PANTHER" id="PTHR10350:SF6">
    <property type="entry name" value="NUCLEAR PORE COMPLEX PROTEIN NUP155"/>
    <property type="match status" value="1"/>
</dbReference>
<dbReference type="GO" id="GO:0017056">
    <property type="term" value="F:structural constituent of nuclear pore"/>
    <property type="evidence" value="ECO:0007669"/>
    <property type="project" value="InterPro"/>
</dbReference>
<dbReference type="GO" id="GO:0000972">
    <property type="term" value="P:transcription-dependent tethering of RNA polymerase II gene DNA at nuclear periphery"/>
    <property type="evidence" value="ECO:0007669"/>
    <property type="project" value="TreeGrafter"/>
</dbReference>
<evidence type="ECO:0000313" key="6">
    <source>
        <dbReference type="Proteomes" id="UP000780801"/>
    </source>
</evidence>
<protein>
    <recommendedName>
        <fullName evidence="4">Nucleoporin Nup133/Nup155-like C-terminal domain-containing protein</fullName>
    </recommendedName>
</protein>
<dbReference type="GO" id="GO:0006405">
    <property type="term" value="P:RNA export from nucleus"/>
    <property type="evidence" value="ECO:0007669"/>
    <property type="project" value="TreeGrafter"/>
</dbReference>
<dbReference type="InterPro" id="IPR042533">
    <property type="entry name" value="Nucleoporin_Nup155_C_1"/>
</dbReference>
<dbReference type="GO" id="GO:0044611">
    <property type="term" value="C:nuclear pore inner ring"/>
    <property type="evidence" value="ECO:0007669"/>
    <property type="project" value="TreeGrafter"/>
</dbReference>
<feature type="domain" description="Nucleoporin Nup133/Nup155-like C-terminal" evidence="4">
    <location>
        <begin position="108"/>
        <end position="777"/>
    </location>
</feature>
<dbReference type="GO" id="GO:0006606">
    <property type="term" value="P:protein import into nucleus"/>
    <property type="evidence" value="ECO:0007669"/>
    <property type="project" value="TreeGrafter"/>
</dbReference>
<reference evidence="5" key="1">
    <citation type="journal article" date="2020" name="Fungal Divers.">
        <title>Resolving the Mortierellaceae phylogeny through synthesis of multi-gene phylogenetics and phylogenomics.</title>
        <authorList>
            <person name="Vandepol N."/>
            <person name="Liber J."/>
            <person name="Desiro A."/>
            <person name="Na H."/>
            <person name="Kennedy M."/>
            <person name="Barry K."/>
            <person name="Grigoriev I.V."/>
            <person name="Miller A.N."/>
            <person name="O'Donnell K."/>
            <person name="Stajich J.E."/>
            <person name="Bonito G."/>
        </authorList>
    </citation>
    <scope>NUCLEOTIDE SEQUENCE</scope>
    <source>
        <strain evidence="5">KOD1015</strain>
    </source>
</reference>
<dbReference type="EMBL" id="JAABOA010002614">
    <property type="protein sequence ID" value="KAF9579638.1"/>
    <property type="molecule type" value="Genomic_DNA"/>
</dbReference>
<comment type="subcellular location">
    <subcellularLocation>
        <location evidence="1">Nucleus</location>
    </subcellularLocation>
</comment>
<dbReference type="Gene3D" id="1.25.40.440">
    <property type="entry name" value="Nucleoporin, helical domain, central subdomain"/>
    <property type="match status" value="1"/>
</dbReference>
<feature type="non-terminal residue" evidence="5">
    <location>
        <position position="1"/>
    </location>
</feature>
<dbReference type="Proteomes" id="UP000780801">
    <property type="component" value="Unassembled WGS sequence"/>
</dbReference>
<dbReference type="GO" id="GO:0036228">
    <property type="term" value="P:protein localization to nuclear inner membrane"/>
    <property type="evidence" value="ECO:0007669"/>
    <property type="project" value="TreeGrafter"/>
</dbReference>
<dbReference type="AlphaFoldDB" id="A0A9P6KCA6"/>
<dbReference type="InterPro" id="IPR042538">
    <property type="entry name" value="Nucleoporin_Nup155_C_3"/>
</dbReference>
<dbReference type="Gene3D" id="1.25.40.450">
    <property type="entry name" value="Nucleoporin, helical domain, N-terminal subdomain"/>
    <property type="match status" value="1"/>
</dbReference>
<proteinExistence type="predicted"/>
<dbReference type="InterPro" id="IPR007187">
    <property type="entry name" value="Nucleoporin_Nup133/Nup155_C"/>
</dbReference>
<evidence type="ECO:0000256" key="3">
    <source>
        <dbReference type="ARBA" id="ARBA00023242"/>
    </source>
</evidence>
<dbReference type="InterPro" id="IPR004870">
    <property type="entry name" value="Nucleoporin_Nup155"/>
</dbReference>
<keyword evidence="3" id="KW-0539">Nucleus</keyword>
<dbReference type="PANTHER" id="PTHR10350">
    <property type="entry name" value="NUCLEAR PORE COMPLEX PROTEIN NUP155"/>
    <property type="match status" value="1"/>
</dbReference>
<dbReference type="Gene3D" id="1.20.120.1880">
    <property type="entry name" value="Nucleoporin, helical C-terminal domain"/>
    <property type="match status" value="1"/>
</dbReference>
<accession>A0A9P6KCA6</accession>
<keyword evidence="6" id="KW-1185">Reference proteome</keyword>
<name>A0A9P6KCA6_9FUNG</name>
<gene>
    <name evidence="5" type="ORF">BGW38_004029</name>
</gene>
<evidence type="ECO:0000259" key="4">
    <source>
        <dbReference type="Pfam" id="PF03177"/>
    </source>
</evidence>
<dbReference type="InterPro" id="IPR042537">
    <property type="entry name" value="Nucleoporin_Nup155_C_2"/>
</dbReference>
<dbReference type="OrthoDB" id="338970at2759"/>
<dbReference type="Gene3D" id="1.20.58.1780">
    <property type="match status" value="1"/>
</dbReference>
<organism evidence="5 6">
    <name type="scientific">Lunasporangiospora selenospora</name>
    <dbReference type="NCBI Taxonomy" id="979761"/>
    <lineage>
        <taxon>Eukaryota</taxon>
        <taxon>Fungi</taxon>
        <taxon>Fungi incertae sedis</taxon>
        <taxon>Mucoromycota</taxon>
        <taxon>Mortierellomycotina</taxon>
        <taxon>Mortierellomycetes</taxon>
        <taxon>Mortierellales</taxon>
        <taxon>Mortierellaceae</taxon>
        <taxon>Lunasporangiospora</taxon>
    </lineage>
</organism>
<evidence type="ECO:0000256" key="2">
    <source>
        <dbReference type="ARBA" id="ARBA00022448"/>
    </source>
</evidence>